<reference evidence="1" key="1">
    <citation type="submission" date="2021-02" db="EMBL/GenBank/DDBJ databases">
        <authorList>
            <person name="Nowell W R."/>
        </authorList>
    </citation>
    <scope>NUCLEOTIDE SEQUENCE</scope>
</reference>
<proteinExistence type="predicted"/>
<evidence type="ECO:0000313" key="3">
    <source>
        <dbReference type="Proteomes" id="UP000663829"/>
    </source>
</evidence>
<dbReference type="EMBL" id="CAJNOQ010038961">
    <property type="protein sequence ID" value="CAF1614685.1"/>
    <property type="molecule type" value="Genomic_DNA"/>
</dbReference>
<evidence type="ECO:0000313" key="1">
    <source>
        <dbReference type="EMBL" id="CAF1614685.1"/>
    </source>
</evidence>
<dbReference type="AlphaFoldDB" id="A0A816BXG1"/>
<dbReference type="Proteomes" id="UP000663829">
    <property type="component" value="Unassembled WGS sequence"/>
</dbReference>
<protein>
    <submittedName>
        <fullName evidence="1">Uncharacterized protein</fullName>
    </submittedName>
</protein>
<gene>
    <name evidence="1" type="ORF">GPM918_LOCUS43330</name>
    <name evidence="2" type="ORF">SRO942_LOCUS44793</name>
</gene>
<organism evidence="1 3">
    <name type="scientific">Didymodactylos carnosus</name>
    <dbReference type="NCBI Taxonomy" id="1234261"/>
    <lineage>
        <taxon>Eukaryota</taxon>
        <taxon>Metazoa</taxon>
        <taxon>Spiralia</taxon>
        <taxon>Gnathifera</taxon>
        <taxon>Rotifera</taxon>
        <taxon>Eurotatoria</taxon>
        <taxon>Bdelloidea</taxon>
        <taxon>Philodinida</taxon>
        <taxon>Philodinidae</taxon>
        <taxon>Didymodactylos</taxon>
    </lineage>
</organism>
<evidence type="ECO:0000313" key="2">
    <source>
        <dbReference type="EMBL" id="CAF4500118.1"/>
    </source>
</evidence>
<sequence length="369" mass="42907">MTSASTDINSKSSTSIINNKNDNIDSFKEVEETLMTEISVLDGQQFDDLLSWFTTVEEVFKKLKYHERMYVSFAYDYLVTSLQEWHDQNYCHFKNNWSDFKQHLSSLLNQTSLPMPSAVTTTTQSVTFSSAIVNKQEQEQNQQSQSEQQRAEETQRVISTVPNFDGTDAEGWFSNLLRKFRELDLEPETMLYYTKYKFSGQSLIWYYENFSKFDNFSTFVKLFRLQFIEISSSNPFISSSTKVGDRKPSSSSTTTSLPTFSADSFAIRSPTDTVENILQKIVIEDIIKNPKTFTGKENISTWIEQVEHLFITSKWPEDLRLQYIPQFLKNDAKHGIKIINQLECRGMNLKHKSRRPIPQLMKSQLLFNV</sequence>
<dbReference type="Proteomes" id="UP000681722">
    <property type="component" value="Unassembled WGS sequence"/>
</dbReference>
<accession>A0A816BXG1</accession>
<name>A0A816BXG1_9BILA</name>
<comment type="caution">
    <text evidence="1">The sequence shown here is derived from an EMBL/GenBank/DDBJ whole genome shotgun (WGS) entry which is preliminary data.</text>
</comment>
<dbReference type="EMBL" id="CAJOBC010105859">
    <property type="protein sequence ID" value="CAF4500118.1"/>
    <property type="molecule type" value="Genomic_DNA"/>
</dbReference>
<keyword evidence="3" id="KW-1185">Reference proteome</keyword>
<dbReference type="OrthoDB" id="775972at2759"/>